<evidence type="ECO:0008006" key="3">
    <source>
        <dbReference type="Google" id="ProtNLM"/>
    </source>
</evidence>
<protein>
    <recommendedName>
        <fullName evidence="3">PAS domain-containing protein</fullName>
    </recommendedName>
</protein>
<accession>A0ABP8H680</accession>
<comment type="caution">
    <text evidence="1">The sequence shown here is derived from an EMBL/GenBank/DDBJ whole genome shotgun (WGS) entry which is preliminary data.</text>
</comment>
<dbReference type="EMBL" id="BAABGY010000008">
    <property type="protein sequence ID" value="GAA4334985.1"/>
    <property type="molecule type" value="Genomic_DNA"/>
</dbReference>
<dbReference type="Proteomes" id="UP001501725">
    <property type="component" value="Unassembled WGS sequence"/>
</dbReference>
<reference evidence="2" key="1">
    <citation type="journal article" date="2019" name="Int. J. Syst. Evol. Microbiol.">
        <title>The Global Catalogue of Microorganisms (GCM) 10K type strain sequencing project: providing services to taxonomists for standard genome sequencing and annotation.</title>
        <authorList>
            <consortium name="The Broad Institute Genomics Platform"/>
            <consortium name="The Broad Institute Genome Sequencing Center for Infectious Disease"/>
            <person name="Wu L."/>
            <person name="Ma J."/>
        </authorList>
    </citation>
    <scope>NUCLEOTIDE SEQUENCE [LARGE SCALE GENOMIC DNA]</scope>
    <source>
        <strain evidence="2">JCM 17919</strain>
    </source>
</reference>
<name>A0ABP8H680_9BACT</name>
<keyword evidence="2" id="KW-1185">Reference proteome</keyword>
<gene>
    <name evidence="1" type="ORF">GCM10023184_29470</name>
</gene>
<sequence length="120" mass="13804">MNFTSLVYKSKQAVLFNGMDAYTFIKFFGAGTVINDFCFVDRYVREGVLERFNTLFESGYYANDFTNLEDGEYYETFRTEFVIHHCYGLGDGRMLLVTVDDVGNLMGHTEYELIDGVCPC</sequence>
<proteinExistence type="predicted"/>
<evidence type="ECO:0000313" key="1">
    <source>
        <dbReference type="EMBL" id="GAA4334985.1"/>
    </source>
</evidence>
<organism evidence="1 2">
    <name type="scientific">Flaviaesturariibacter amylovorans</name>
    <dbReference type="NCBI Taxonomy" id="1084520"/>
    <lineage>
        <taxon>Bacteria</taxon>
        <taxon>Pseudomonadati</taxon>
        <taxon>Bacteroidota</taxon>
        <taxon>Chitinophagia</taxon>
        <taxon>Chitinophagales</taxon>
        <taxon>Chitinophagaceae</taxon>
        <taxon>Flaviaestuariibacter</taxon>
    </lineage>
</organism>
<evidence type="ECO:0000313" key="2">
    <source>
        <dbReference type="Proteomes" id="UP001501725"/>
    </source>
</evidence>